<dbReference type="InterPro" id="IPR011006">
    <property type="entry name" value="CheY-like_superfamily"/>
</dbReference>
<dbReference type="AlphaFoldDB" id="A0A9J5ZUN4"/>
<protein>
    <recommendedName>
        <fullName evidence="2">Response regulatory domain-containing protein</fullName>
    </recommendedName>
</protein>
<evidence type="ECO:0000313" key="4">
    <source>
        <dbReference type="Proteomes" id="UP000824120"/>
    </source>
</evidence>
<gene>
    <name evidence="3" type="ORF">H5410_015736</name>
</gene>
<dbReference type="InterPro" id="IPR001789">
    <property type="entry name" value="Sig_transdc_resp-reg_receiver"/>
</dbReference>
<keyword evidence="1" id="KW-0597">Phosphoprotein</keyword>
<dbReference type="PROSITE" id="PS50110">
    <property type="entry name" value="RESPONSE_REGULATORY"/>
    <property type="match status" value="1"/>
</dbReference>
<dbReference type="OrthoDB" id="21225at2759"/>
<evidence type="ECO:0000256" key="1">
    <source>
        <dbReference type="PROSITE-ProRule" id="PRU00169"/>
    </source>
</evidence>
<proteinExistence type="predicted"/>
<dbReference type="GO" id="GO:0000160">
    <property type="term" value="P:phosphorelay signal transduction system"/>
    <property type="evidence" value="ECO:0007669"/>
    <property type="project" value="InterPro"/>
</dbReference>
<feature type="modified residue" description="4-aspartylphosphate" evidence="1">
    <location>
        <position position="176"/>
    </location>
</feature>
<evidence type="ECO:0000313" key="3">
    <source>
        <dbReference type="EMBL" id="KAG5615912.1"/>
    </source>
</evidence>
<dbReference type="EMBL" id="JACXVP010000003">
    <property type="protein sequence ID" value="KAG5615912.1"/>
    <property type="molecule type" value="Genomic_DNA"/>
</dbReference>
<organism evidence="3 4">
    <name type="scientific">Solanum commersonii</name>
    <name type="common">Commerson's wild potato</name>
    <name type="synonym">Commerson's nightshade</name>
    <dbReference type="NCBI Taxonomy" id="4109"/>
    <lineage>
        <taxon>Eukaryota</taxon>
        <taxon>Viridiplantae</taxon>
        <taxon>Streptophyta</taxon>
        <taxon>Embryophyta</taxon>
        <taxon>Tracheophyta</taxon>
        <taxon>Spermatophyta</taxon>
        <taxon>Magnoliopsida</taxon>
        <taxon>eudicotyledons</taxon>
        <taxon>Gunneridae</taxon>
        <taxon>Pentapetalae</taxon>
        <taxon>asterids</taxon>
        <taxon>lamiids</taxon>
        <taxon>Solanales</taxon>
        <taxon>Solanaceae</taxon>
        <taxon>Solanoideae</taxon>
        <taxon>Solaneae</taxon>
        <taxon>Solanum</taxon>
    </lineage>
</organism>
<comment type="caution">
    <text evidence="3">The sequence shown here is derived from an EMBL/GenBank/DDBJ whole genome shotgun (WGS) entry which is preliminary data.</text>
</comment>
<dbReference type="PANTHER" id="PTHR43228:SF1">
    <property type="entry name" value="TWO-COMPONENT RESPONSE REGULATOR ARR22"/>
    <property type="match status" value="1"/>
</dbReference>
<reference evidence="3 4" key="1">
    <citation type="submission" date="2020-09" db="EMBL/GenBank/DDBJ databases">
        <title>De no assembly of potato wild relative species, Solanum commersonii.</title>
        <authorList>
            <person name="Cho K."/>
        </authorList>
    </citation>
    <scope>NUCLEOTIDE SEQUENCE [LARGE SCALE GENOMIC DNA]</scope>
    <source>
        <strain evidence="3">LZ3.2</strain>
        <tissue evidence="3">Leaf</tissue>
    </source>
</reference>
<dbReference type="SUPFAM" id="SSF52172">
    <property type="entry name" value="CheY-like"/>
    <property type="match status" value="1"/>
</dbReference>
<dbReference type="Gene3D" id="3.40.50.2300">
    <property type="match status" value="1"/>
</dbReference>
<name>A0A9J5ZUN4_SOLCO</name>
<sequence>MEKVRFGVFQDNLENVKRARGTLELSMFGTGRQPRKWTALCVAIVALKCIGLNPKRRLQLLICYADELKEGFCPFMDQDDYFVEAGSVNTATSLPGFNAASAVVKKVSSFQSSSSLNNTKVVKKLTSLIVDADIVVRMVHKTLLRKFGMETHDAKNGQEAVHPHHDGACFDLILMDLDMLVMTPLDI</sequence>
<accession>A0A9J5ZUN4</accession>
<evidence type="ECO:0000259" key="2">
    <source>
        <dbReference type="PROSITE" id="PS50110"/>
    </source>
</evidence>
<dbReference type="InterPro" id="IPR052048">
    <property type="entry name" value="ST_Response_Regulator"/>
</dbReference>
<dbReference type="PANTHER" id="PTHR43228">
    <property type="entry name" value="TWO-COMPONENT RESPONSE REGULATOR"/>
    <property type="match status" value="1"/>
</dbReference>
<keyword evidence="4" id="KW-1185">Reference proteome</keyword>
<dbReference type="Proteomes" id="UP000824120">
    <property type="component" value="Chromosome 3"/>
</dbReference>
<feature type="domain" description="Response regulatory" evidence="2">
    <location>
        <begin position="126"/>
        <end position="187"/>
    </location>
</feature>